<name>A0A7X2NFW1_9FIRM</name>
<feature type="domain" description="Alcohol dehydrogenase iron-type/glycerol dehydrogenase GldA" evidence="3">
    <location>
        <begin position="31"/>
        <end position="196"/>
    </location>
</feature>
<dbReference type="EMBL" id="VUMO01000002">
    <property type="protein sequence ID" value="MSS19378.1"/>
    <property type="molecule type" value="Genomic_DNA"/>
</dbReference>
<keyword evidence="6" id="KW-1185">Reference proteome</keyword>
<dbReference type="InterPro" id="IPR039697">
    <property type="entry name" value="Alcohol_dehydrogenase_Fe"/>
</dbReference>
<dbReference type="SUPFAM" id="SSF56796">
    <property type="entry name" value="Dehydroquinate synthase-like"/>
    <property type="match status" value="1"/>
</dbReference>
<feature type="domain" description="Fe-containing alcohol dehydrogenase-like C-terminal" evidence="4">
    <location>
        <begin position="207"/>
        <end position="398"/>
    </location>
</feature>
<dbReference type="InterPro" id="IPR001670">
    <property type="entry name" value="ADH_Fe/GldA"/>
</dbReference>
<dbReference type="GO" id="GO:0004022">
    <property type="term" value="F:alcohol dehydrogenase (NAD+) activity"/>
    <property type="evidence" value="ECO:0007669"/>
    <property type="project" value="TreeGrafter"/>
</dbReference>
<evidence type="ECO:0000313" key="6">
    <source>
        <dbReference type="Proteomes" id="UP000461754"/>
    </source>
</evidence>
<dbReference type="Pfam" id="PF00465">
    <property type="entry name" value="Fe-ADH"/>
    <property type="match status" value="1"/>
</dbReference>
<sequence>MTMKIRKYAERIPQYTARAVLPLVKLPKPPVLSGVRMIRRFPEVIAMTDVRRLLIVCDKAAAEQPFLAQLKEDLADQDIASVVYTQEADEPELHDVYSAVDRYLSELCDGVLGVGGASAMHCAKLTAARVTNIKPVPKMAGIGRVFHRLPPLFAVPMTFGSGCESSTGAEVLDDETGSRITVIDPKLCPMAVCLDPELTSALSAEQTAAMGMEALSFAIEAYTGLFDTDDVRTEALDASRMVFENLKKNVADLEDWHTRLNLQKASVKAGEAFSRGMAGYTYAIANVLSEAYELPKASLKAAILPAVLANSADACAGKLAELAYNAGLGSEWDEDEELAEALIDRIHRMNADLGLPTTFAEIRPGEVRELAAQVVSEMNSAYPVPKLMDQTEVADLISGLIDLNA</sequence>
<dbReference type="PANTHER" id="PTHR11496">
    <property type="entry name" value="ALCOHOL DEHYDROGENASE"/>
    <property type="match status" value="1"/>
</dbReference>
<evidence type="ECO:0000313" key="5">
    <source>
        <dbReference type="EMBL" id="MSS19378.1"/>
    </source>
</evidence>
<dbReference type="PANTHER" id="PTHR11496:SF102">
    <property type="entry name" value="ALCOHOL DEHYDROGENASE 4"/>
    <property type="match status" value="1"/>
</dbReference>
<comment type="caution">
    <text evidence="5">The sequence shown here is derived from an EMBL/GenBank/DDBJ whole genome shotgun (WGS) entry which is preliminary data.</text>
</comment>
<evidence type="ECO:0000259" key="3">
    <source>
        <dbReference type="Pfam" id="PF00465"/>
    </source>
</evidence>
<evidence type="ECO:0000256" key="2">
    <source>
        <dbReference type="ARBA" id="ARBA00023002"/>
    </source>
</evidence>
<evidence type="ECO:0000259" key="4">
    <source>
        <dbReference type="Pfam" id="PF25137"/>
    </source>
</evidence>
<dbReference type="Gene3D" id="3.40.50.1970">
    <property type="match status" value="1"/>
</dbReference>
<dbReference type="AlphaFoldDB" id="A0A7X2NFW1"/>
<gene>
    <name evidence="5" type="ORF">FYJ52_02985</name>
</gene>
<protein>
    <submittedName>
        <fullName evidence="5">Iron-containing alcohol dehydrogenase</fullName>
    </submittedName>
</protein>
<accession>A0A7X2NFW1</accession>
<dbReference type="Pfam" id="PF25137">
    <property type="entry name" value="ADH_Fe_C"/>
    <property type="match status" value="1"/>
</dbReference>
<comment type="similarity">
    <text evidence="1">Belongs to the iron-containing alcohol dehydrogenase family.</text>
</comment>
<proteinExistence type="inferred from homology"/>
<dbReference type="InterPro" id="IPR056798">
    <property type="entry name" value="ADH_Fe_C"/>
</dbReference>
<keyword evidence="2" id="KW-0560">Oxidoreductase</keyword>
<dbReference type="Gene3D" id="1.20.1090.10">
    <property type="entry name" value="Dehydroquinate synthase-like - alpha domain"/>
    <property type="match status" value="1"/>
</dbReference>
<dbReference type="Proteomes" id="UP000461754">
    <property type="component" value="Unassembled WGS sequence"/>
</dbReference>
<reference evidence="5 6" key="1">
    <citation type="submission" date="2019-08" db="EMBL/GenBank/DDBJ databases">
        <title>In-depth cultivation of the pig gut microbiome towards novel bacterial diversity and tailored functional studies.</title>
        <authorList>
            <person name="Wylensek D."/>
            <person name="Hitch T.C.A."/>
            <person name="Clavel T."/>
        </authorList>
    </citation>
    <scope>NUCLEOTIDE SEQUENCE [LARGE SCALE GENOMIC DNA]</scope>
    <source>
        <strain evidence="5 6">RF-744-FAT-4</strain>
    </source>
</reference>
<dbReference type="GO" id="GO:0046872">
    <property type="term" value="F:metal ion binding"/>
    <property type="evidence" value="ECO:0007669"/>
    <property type="project" value="InterPro"/>
</dbReference>
<evidence type="ECO:0000256" key="1">
    <source>
        <dbReference type="ARBA" id="ARBA00007358"/>
    </source>
</evidence>
<organism evidence="5 6">
    <name type="scientific">Pseudoramibacter porci</name>
    <dbReference type="NCBI Taxonomy" id="2606631"/>
    <lineage>
        <taxon>Bacteria</taxon>
        <taxon>Bacillati</taxon>
        <taxon>Bacillota</taxon>
        <taxon>Clostridia</taxon>
        <taxon>Eubacteriales</taxon>
        <taxon>Eubacteriaceae</taxon>
        <taxon>Pseudoramibacter</taxon>
    </lineage>
</organism>